<feature type="transmembrane region" description="Helical" evidence="9">
    <location>
        <begin position="442"/>
        <end position="471"/>
    </location>
</feature>
<dbReference type="EMBL" id="CABPRJ010002413">
    <property type="protein sequence ID" value="VVC45796.1"/>
    <property type="molecule type" value="Genomic_DNA"/>
</dbReference>
<evidence type="ECO:0000313" key="12">
    <source>
        <dbReference type="Proteomes" id="UP000325440"/>
    </source>
</evidence>
<dbReference type="AlphaFoldDB" id="A0A5E4NQX1"/>
<feature type="compositionally biased region" description="Basic and acidic residues" evidence="8">
    <location>
        <begin position="1048"/>
        <end position="1062"/>
    </location>
</feature>
<feature type="transmembrane region" description="Helical" evidence="9">
    <location>
        <begin position="874"/>
        <end position="898"/>
    </location>
</feature>
<comment type="similarity">
    <text evidence="2">Belongs to the patched family.</text>
</comment>
<dbReference type="InterPro" id="IPR051697">
    <property type="entry name" value="Patched_domain-protein"/>
</dbReference>
<feature type="transmembrane region" description="Helical" evidence="9">
    <location>
        <begin position="801"/>
        <end position="823"/>
    </location>
</feature>
<dbReference type="Pfam" id="PF02460">
    <property type="entry name" value="Patched"/>
    <property type="match status" value="1"/>
</dbReference>
<feature type="transmembrane region" description="Helical" evidence="9">
    <location>
        <begin position="844"/>
        <end position="868"/>
    </location>
</feature>
<feature type="transmembrane region" description="Helical" evidence="9">
    <location>
        <begin position="316"/>
        <end position="338"/>
    </location>
</feature>
<sequence length="1062" mass="120597">MWCGYNNINAGWWKKNPLATEIVLWTTNPREVSVTRIHPREDMTCGIECIDKWLTKAFYRLGHIVARHPGYFLLVPVFLTIICVTGIQRVQFEIDPEYLFSPEHGPGKTERAIVESQFKMNYSSLFNPTRITRPGRFGRVIVIPKHSDTMLSVEIWKELRLLDNIVRNATITWGPENMTYKYDDICARWIDQCFPNDILNLDYVMEDVENGTLKLTFPIMFNPVTWDAHTFPVYFGATEMDDDGLITRVPALQLVYFITADTKAQDQRGSVWEEAFLDAVGKAEDSGRFRHISTARFGSRTMDIELENNTRTVVPYFSSAFILMAVFSVATCMMTDWVRSKPVLGLMGNVSAAMATAAAFGCAIYAGIPFIGINFVSPFLMCSIGIDDTFVMLAAWRRTPVTMDVPERLARTLSDAAVSITITSVTDIVSFCIGKFSPFPAIQIFCMYSGFAVCFIFIWHLTFFAACMAIAGYAEHNNRHSIACIKVKPVSLSDKKSWLYRVFCSGGVNPKDPGNPRDNPDNAIMVWCRDSLGWALNQWYVKIVVLLVFAGYLAGALYGTTTIQEGLQRRKLSRPDSYSIEFYDRDDFYFREFPYRIQVIISGELDYWNVDVQEQIENLTKTFESSRFISSPLYTESWVRSFVNYVNRNQEELNVTIDTKESFLETLNDLWLFKPNPFSLDVKFNEDGTKIVASRFMIQAVNISDGNMEKDMVKELRKIAHDSPLNVSVFHPYFVFFDQFELVRPTSIQSMLVGGATMMLISFLFIPNVLCSLWVAFSIVSIELGVVGYMALWSVNLDSISMVNLIMCIGFSVDFTAHICYAYMSSKATCPEDRVRESLYALGLPIIQGAISTILGVAALILAGSYIFMVFFKMIFLVIVFGALHGMFLLPVLLSLFGPGACSRSKRRRHSSIDKSLPHPYCIPHPSLHYAASQRHQDLAADCKSKSYHSKAAVLPKSNSASKQDKDMGLGTSEDSSESSSSKSLQRKRKEAAEDEAQRRRYMDGWRKATGHAVPLPRTSYPNNGYFNDEDRKRGYVSEVYGRPTRPNYHDERPYRNEGRYH</sequence>
<evidence type="ECO:0000256" key="4">
    <source>
        <dbReference type="ARBA" id="ARBA00022692"/>
    </source>
</evidence>
<feature type="transmembrane region" description="Helical" evidence="9">
    <location>
        <begin position="539"/>
        <end position="559"/>
    </location>
</feature>
<feature type="compositionally biased region" description="Basic and acidic residues" evidence="8">
    <location>
        <begin position="996"/>
        <end position="1007"/>
    </location>
</feature>
<dbReference type="InterPro" id="IPR000731">
    <property type="entry name" value="SSD"/>
</dbReference>
<keyword evidence="3" id="KW-1003">Cell membrane</keyword>
<dbReference type="PROSITE" id="PS50156">
    <property type="entry name" value="SSD"/>
    <property type="match status" value="1"/>
</dbReference>
<keyword evidence="12" id="KW-1185">Reference proteome</keyword>
<organism evidence="11 12">
    <name type="scientific">Cinara cedri</name>
    <dbReference type="NCBI Taxonomy" id="506608"/>
    <lineage>
        <taxon>Eukaryota</taxon>
        <taxon>Metazoa</taxon>
        <taxon>Ecdysozoa</taxon>
        <taxon>Arthropoda</taxon>
        <taxon>Hexapoda</taxon>
        <taxon>Insecta</taxon>
        <taxon>Pterygota</taxon>
        <taxon>Neoptera</taxon>
        <taxon>Paraneoptera</taxon>
        <taxon>Hemiptera</taxon>
        <taxon>Sternorrhyncha</taxon>
        <taxon>Aphidomorpha</taxon>
        <taxon>Aphidoidea</taxon>
        <taxon>Aphididae</taxon>
        <taxon>Lachninae</taxon>
        <taxon>Cinara</taxon>
    </lineage>
</organism>
<evidence type="ECO:0000256" key="6">
    <source>
        <dbReference type="ARBA" id="ARBA00023136"/>
    </source>
</evidence>
<dbReference type="GO" id="GO:0005886">
    <property type="term" value="C:plasma membrane"/>
    <property type="evidence" value="ECO:0007669"/>
    <property type="project" value="UniProtKB-SubCell"/>
</dbReference>
<keyword evidence="6 9" id="KW-0472">Membrane</keyword>
<dbReference type="PANTHER" id="PTHR10796:SF92">
    <property type="entry name" value="PATCHED-RELATED, ISOFORM A"/>
    <property type="match status" value="1"/>
</dbReference>
<evidence type="ECO:0000313" key="11">
    <source>
        <dbReference type="EMBL" id="VVC45796.1"/>
    </source>
</evidence>
<comment type="subcellular location">
    <subcellularLocation>
        <location evidence="1">Cell membrane</location>
        <topology evidence="1">Multi-pass membrane protein</topology>
    </subcellularLocation>
</comment>
<evidence type="ECO:0000256" key="3">
    <source>
        <dbReference type="ARBA" id="ARBA00022475"/>
    </source>
</evidence>
<name>A0A5E4NQX1_9HEMI</name>
<dbReference type="GO" id="GO:0030659">
    <property type="term" value="C:cytoplasmic vesicle membrane"/>
    <property type="evidence" value="ECO:0007669"/>
    <property type="project" value="TreeGrafter"/>
</dbReference>
<feature type="transmembrane region" description="Helical" evidence="9">
    <location>
        <begin position="350"/>
        <end position="372"/>
    </location>
</feature>
<evidence type="ECO:0000256" key="2">
    <source>
        <dbReference type="ARBA" id="ARBA00005585"/>
    </source>
</evidence>
<reference evidence="11 12" key="1">
    <citation type="submission" date="2019-08" db="EMBL/GenBank/DDBJ databases">
        <authorList>
            <person name="Alioto T."/>
            <person name="Alioto T."/>
            <person name="Gomez Garrido J."/>
        </authorList>
    </citation>
    <scope>NUCLEOTIDE SEQUENCE [LARGE SCALE GENOMIC DNA]</scope>
</reference>
<keyword evidence="7" id="KW-0325">Glycoprotein</keyword>
<dbReference type="Proteomes" id="UP000325440">
    <property type="component" value="Unassembled WGS sequence"/>
</dbReference>
<evidence type="ECO:0000256" key="7">
    <source>
        <dbReference type="ARBA" id="ARBA00023180"/>
    </source>
</evidence>
<evidence type="ECO:0000256" key="9">
    <source>
        <dbReference type="SAM" id="Phobius"/>
    </source>
</evidence>
<dbReference type="Gene3D" id="1.20.1640.10">
    <property type="entry name" value="Multidrug efflux transporter AcrB transmembrane domain"/>
    <property type="match status" value="2"/>
</dbReference>
<dbReference type="FunFam" id="1.20.1640.10:FF:000013">
    <property type="entry name" value="PaTched Related family"/>
    <property type="match status" value="1"/>
</dbReference>
<proteinExistence type="inferred from homology"/>
<dbReference type="SUPFAM" id="SSF82866">
    <property type="entry name" value="Multidrug efflux transporter AcrB transmembrane domain"/>
    <property type="match status" value="2"/>
</dbReference>
<evidence type="ECO:0000259" key="10">
    <source>
        <dbReference type="PROSITE" id="PS50156"/>
    </source>
</evidence>
<feature type="region of interest" description="Disordered" evidence="8">
    <location>
        <begin position="954"/>
        <end position="1062"/>
    </location>
</feature>
<accession>A0A5E4NQX1</accession>
<keyword evidence="5 9" id="KW-1133">Transmembrane helix</keyword>
<keyword evidence="4 9" id="KW-0812">Transmembrane</keyword>
<gene>
    <name evidence="11" type="ORF">CINCED_3A023061</name>
</gene>
<dbReference type="InterPro" id="IPR003392">
    <property type="entry name" value="PTHD_SSD"/>
</dbReference>
<dbReference type="OrthoDB" id="6510177at2759"/>
<protein>
    <submittedName>
        <fullName evidence="11">Protein patched/dispatched,Sterol-sensing domain</fullName>
    </submittedName>
</protein>
<feature type="domain" description="SSD" evidence="10">
    <location>
        <begin position="313"/>
        <end position="470"/>
    </location>
</feature>
<evidence type="ECO:0000256" key="5">
    <source>
        <dbReference type="ARBA" id="ARBA00022989"/>
    </source>
</evidence>
<dbReference type="PANTHER" id="PTHR10796">
    <property type="entry name" value="PATCHED-RELATED"/>
    <property type="match status" value="1"/>
</dbReference>
<evidence type="ECO:0000256" key="8">
    <source>
        <dbReference type="SAM" id="MobiDB-lite"/>
    </source>
</evidence>
<evidence type="ECO:0000256" key="1">
    <source>
        <dbReference type="ARBA" id="ARBA00004651"/>
    </source>
</evidence>